<evidence type="ECO:0000313" key="2">
    <source>
        <dbReference type="EMBL" id="MEI1250409.1"/>
    </source>
</evidence>
<dbReference type="RefSeq" id="WP_335921767.1">
    <property type="nucleotide sequence ID" value="NZ_JBAMYB010000011.1"/>
</dbReference>
<proteinExistence type="predicted"/>
<evidence type="ECO:0000313" key="3">
    <source>
        <dbReference type="Proteomes" id="UP001531129"/>
    </source>
</evidence>
<feature type="compositionally biased region" description="Basic and acidic residues" evidence="1">
    <location>
        <begin position="73"/>
        <end position="82"/>
    </location>
</feature>
<dbReference type="EMBL" id="JBAMYC010000011">
    <property type="protein sequence ID" value="MEI1250409.1"/>
    <property type="molecule type" value="Genomic_DNA"/>
</dbReference>
<protein>
    <submittedName>
        <fullName evidence="2">Uncharacterized protein</fullName>
    </submittedName>
</protein>
<feature type="region of interest" description="Disordered" evidence="1">
    <location>
        <begin position="71"/>
        <end position="92"/>
    </location>
</feature>
<sequence>MKMELSPPLSSAASEKMVITPADGSRQVQTALISTASRNRCADERWIMNFKGISAPLNAGRLEQMLSLAQPRRVAETQDANDKASGSESVHGLEVESCAVRLSINEIRIA</sequence>
<name>A0ABU8CNH4_9HYPH</name>
<gene>
    <name evidence="2" type="ORF">V8Q02_20745</name>
</gene>
<comment type="caution">
    <text evidence="2">The sequence shown here is derived from an EMBL/GenBank/DDBJ whole genome shotgun (WGS) entry which is preliminary data.</text>
</comment>
<evidence type="ECO:0000256" key="1">
    <source>
        <dbReference type="SAM" id="MobiDB-lite"/>
    </source>
</evidence>
<organism evidence="2 3">
    <name type="scientific">Rhizobium aouanii</name>
    <dbReference type="NCBI Taxonomy" id="3118145"/>
    <lineage>
        <taxon>Bacteria</taxon>
        <taxon>Pseudomonadati</taxon>
        <taxon>Pseudomonadota</taxon>
        <taxon>Alphaproteobacteria</taxon>
        <taxon>Hyphomicrobiales</taxon>
        <taxon>Rhizobiaceae</taxon>
        <taxon>Rhizobium/Agrobacterium group</taxon>
        <taxon>Rhizobium</taxon>
    </lineage>
</organism>
<dbReference type="Proteomes" id="UP001531129">
    <property type="component" value="Unassembled WGS sequence"/>
</dbReference>
<accession>A0ABU8CNH4</accession>
<reference evidence="2 3" key="1">
    <citation type="submission" date="2024-01" db="EMBL/GenBank/DDBJ databases">
        <title>Draft genome sequences of three bacterial strains isolated from Acacia saligna represent a potential new species within the genus Rhizobium.</title>
        <authorList>
            <person name="Tambong J.T."/>
            <person name="Mnasri B."/>
        </authorList>
    </citation>
    <scope>NUCLEOTIDE SEQUENCE [LARGE SCALE GENOMIC DNA]</scope>
    <source>
        <strain evidence="2 3">1AS12I</strain>
    </source>
</reference>
<keyword evidence="3" id="KW-1185">Reference proteome</keyword>